<feature type="domain" description="Putative plant transposon protein" evidence="2">
    <location>
        <begin position="11"/>
        <end position="181"/>
    </location>
</feature>
<organism evidence="3 4">
    <name type="scientific">Trifolium medium</name>
    <dbReference type="NCBI Taxonomy" id="97028"/>
    <lineage>
        <taxon>Eukaryota</taxon>
        <taxon>Viridiplantae</taxon>
        <taxon>Streptophyta</taxon>
        <taxon>Embryophyta</taxon>
        <taxon>Tracheophyta</taxon>
        <taxon>Spermatophyta</taxon>
        <taxon>Magnoliopsida</taxon>
        <taxon>eudicotyledons</taxon>
        <taxon>Gunneridae</taxon>
        <taxon>Pentapetalae</taxon>
        <taxon>rosids</taxon>
        <taxon>fabids</taxon>
        <taxon>Fabales</taxon>
        <taxon>Fabaceae</taxon>
        <taxon>Papilionoideae</taxon>
        <taxon>50 kb inversion clade</taxon>
        <taxon>NPAAA clade</taxon>
        <taxon>Hologalegina</taxon>
        <taxon>IRL clade</taxon>
        <taxon>Trifolieae</taxon>
        <taxon>Trifolium</taxon>
    </lineage>
</organism>
<evidence type="ECO:0000256" key="1">
    <source>
        <dbReference type="SAM" id="MobiDB-lite"/>
    </source>
</evidence>
<evidence type="ECO:0000313" key="3">
    <source>
        <dbReference type="EMBL" id="MCH93886.1"/>
    </source>
</evidence>
<accession>A0A392N250</accession>
<name>A0A392N250_9FABA</name>
<evidence type="ECO:0000259" key="2">
    <source>
        <dbReference type="Pfam" id="PF20167"/>
    </source>
</evidence>
<evidence type="ECO:0000313" key="4">
    <source>
        <dbReference type="Proteomes" id="UP000265520"/>
    </source>
</evidence>
<proteinExistence type="predicted"/>
<feature type="region of interest" description="Disordered" evidence="1">
    <location>
        <begin position="216"/>
        <end position="235"/>
    </location>
</feature>
<dbReference type="Proteomes" id="UP000265520">
    <property type="component" value="Unassembled WGS sequence"/>
</dbReference>
<keyword evidence="4" id="KW-1185">Reference proteome</keyword>
<dbReference type="EMBL" id="LXQA010026006">
    <property type="protein sequence ID" value="MCH93886.1"/>
    <property type="molecule type" value="Genomic_DNA"/>
</dbReference>
<dbReference type="Pfam" id="PF20167">
    <property type="entry name" value="Transposase_32"/>
    <property type="match status" value="1"/>
</dbReference>
<dbReference type="InterPro" id="IPR046796">
    <property type="entry name" value="Transposase_32_dom"/>
</dbReference>
<feature type="non-terminal residue" evidence="3">
    <location>
        <position position="235"/>
    </location>
</feature>
<protein>
    <submittedName>
        <fullName evidence="3">Envelope-like protein</fullName>
    </submittedName>
</protein>
<reference evidence="3 4" key="1">
    <citation type="journal article" date="2018" name="Front. Plant Sci.">
        <title>Red Clover (Trifolium pratense) and Zigzag Clover (T. medium) - A Picture of Genomic Similarities and Differences.</title>
        <authorList>
            <person name="Dluhosova J."/>
            <person name="Istvanek J."/>
            <person name="Nedelnik J."/>
            <person name="Repkova J."/>
        </authorList>
    </citation>
    <scope>NUCLEOTIDE SEQUENCE [LARGE SCALE GENOMIC DNA]</scope>
    <source>
        <strain evidence="4">cv. 10/8</strain>
        <tissue evidence="3">Leaf</tissue>
    </source>
</reference>
<comment type="caution">
    <text evidence="3">The sequence shown here is derived from an EMBL/GenBank/DDBJ whole genome shotgun (WGS) entry which is preliminary data.</text>
</comment>
<sequence>MDLITAAGLVKTVKDLGNCYERLVKEFLANIGTEFNYPMDAEYRQVFVRGRCINFTPCLINQYLGRSTEEAAEIQVTDDEVRRTITRNQVKKWNKKQPIAATKLTAKYAILNKIAVVNWVPTTHTTSIATGLGRFIYAVGTKTKFDFGTYFFNQTLLHASSCALQLPIAFPTLLSEMILQQQPDILIGADVPCTRKGTLSLDPRLFEGSHAADIVGPSGNKSSDAKSKKQMIADL</sequence>
<dbReference type="AlphaFoldDB" id="A0A392N250"/>